<dbReference type="AlphaFoldDB" id="A0A9P4SF75"/>
<evidence type="ECO:0000313" key="3">
    <source>
        <dbReference type="Proteomes" id="UP000799429"/>
    </source>
</evidence>
<dbReference type="Proteomes" id="UP000799429">
    <property type="component" value="Unassembled WGS sequence"/>
</dbReference>
<comment type="caution">
    <text evidence="2">The sequence shown here is derived from an EMBL/GenBank/DDBJ whole genome shotgun (WGS) entry which is preliminary data.</text>
</comment>
<keyword evidence="1" id="KW-0732">Signal</keyword>
<feature type="chain" id="PRO_5040386546" description="Secreted protein" evidence="1">
    <location>
        <begin position="17"/>
        <end position="105"/>
    </location>
</feature>
<evidence type="ECO:0000256" key="1">
    <source>
        <dbReference type="SAM" id="SignalP"/>
    </source>
</evidence>
<evidence type="ECO:0000313" key="2">
    <source>
        <dbReference type="EMBL" id="KAF2841568.1"/>
    </source>
</evidence>
<gene>
    <name evidence="2" type="ORF">M501DRAFT_1000832</name>
</gene>
<dbReference type="EMBL" id="MU006091">
    <property type="protein sequence ID" value="KAF2841568.1"/>
    <property type="molecule type" value="Genomic_DNA"/>
</dbReference>
<feature type="signal peptide" evidence="1">
    <location>
        <begin position="1"/>
        <end position="16"/>
    </location>
</feature>
<organism evidence="2 3">
    <name type="scientific">Patellaria atrata CBS 101060</name>
    <dbReference type="NCBI Taxonomy" id="1346257"/>
    <lineage>
        <taxon>Eukaryota</taxon>
        <taxon>Fungi</taxon>
        <taxon>Dikarya</taxon>
        <taxon>Ascomycota</taxon>
        <taxon>Pezizomycotina</taxon>
        <taxon>Dothideomycetes</taxon>
        <taxon>Dothideomycetes incertae sedis</taxon>
        <taxon>Patellariales</taxon>
        <taxon>Patellariaceae</taxon>
        <taxon>Patellaria</taxon>
    </lineage>
</organism>
<keyword evidence="3" id="KW-1185">Reference proteome</keyword>
<accession>A0A9P4SF75</accession>
<name>A0A9P4SF75_9PEZI</name>
<protein>
    <recommendedName>
        <fullName evidence="4">Secreted protein</fullName>
    </recommendedName>
</protein>
<reference evidence="2" key="1">
    <citation type="journal article" date="2020" name="Stud. Mycol.">
        <title>101 Dothideomycetes genomes: a test case for predicting lifestyles and emergence of pathogens.</title>
        <authorList>
            <person name="Haridas S."/>
            <person name="Albert R."/>
            <person name="Binder M."/>
            <person name="Bloem J."/>
            <person name="Labutti K."/>
            <person name="Salamov A."/>
            <person name="Andreopoulos B."/>
            <person name="Baker S."/>
            <person name="Barry K."/>
            <person name="Bills G."/>
            <person name="Bluhm B."/>
            <person name="Cannon C."/>
            <person name="Castanera R."/>
            <person name="Culley D."/>
            <person name="Daum C."/>
            <person name="Ezra D."/>
            <person name="Gonzalez J."/>
            <person name="Henrissat B."/>
            <person name="Kuo A."/>
            <person name="Liang C."/>
            <person name="Lipzen A."/>
            <person name="Lutzoni F."/>
            <person name="Magnuson J."/>
            <person name="Mondo S."/>
            <person name="Nolan M."/>
            <person name="Ohm R."/>
            <person name="Pangilinan J."/>
            <person name="Park H.-J."/>
            <person name="Ramirez L."/>
            <person name="Alfaro M."/>
            <person name="Sun H."/>
            <person name="Tritt A."/>
            <person name="Yoshinaga Y."/>
            <person name="Zwiers L.-H."/>
            <person name="Turgeon B."/>
            <person name="Goodwin S."/>
            <person name="Spatafora J."/>
            <person name="Crous P."/>
            <person name="Grigoriev I."/>
        </authorList>
    </citation>
    <scope>NUCLEOTIDE SEQUENCE</scope>
    <source>
        <strain evidence="2">CBS 101060</strain>
    </source>
</reference>
<proteinExistence type="predicted"/>
<evidence type="ECO:0008006" key="4">
    <source>
        <dbReference type="Google" id="ProtNLM"/>
    </source>
</evidence>
<sequence>MILLTLTSILIASTEATCSEFAFGGENGTATDASRLASVESPMLPSWAVLTRFAGDSPSEPEGDLCFLQELSSYLRPTTHTSCTNTVLLFPCTSRKQLVSSSSMC</sequence>